<organism evidence="1 2">
    <name type="scientific">Suillus luteus UH-Slu-Lm8-n1</name>
    <dbReference type="NCBI Taxonomy" id="930992"/>
    <lineage>
        <taxon>Eukaryota</taxon>
        <taxon>Fungi</taxon>
        <taxon>Dikarya</taxon>
        <taxon>Basidiomycota</taxon>
        <taxon>Agaricomycotina</taxon>
        <taxon>Agaricomycetes</taxon>
        <taxon>Agaricomycetidae</taxon>
        <taxon>Boletales</taxon>
        <taxon>Suillineae</taxon>
        <taxon>Suillaceae</taxon>
        <taxon>Suillus</taxon>
    </lineage>
</organism>
<reference evidence="2" key="2">
    <citation type="submission" date="2015-01" db="EMBL/GenBank/DDBJ databases">
        <title>Evolutionary Origins and Diversification of the Mycorrhizal Mutualists.</title>
        <authorList>
            <consortium name="DOE Joint Genome Institute"/>
            <consortium name="Mycorrhizal Genomics Consortium"/>
            <person name="Kohler A."/>
            <person name="Kuo A."/>
            <person name="Nagy L.G."/>
            <person name="Floudas D."/>
            <person name="Copeland A."/>
            <person name="Barry K.W."/>
            <person name="Cichocki N."/>
            <person name="Veneault-Fourrey C."/>
            <person name="LaButti K."/>
            <person name="Lindquist E.A."/>
            <person name="Lipzen A."/>
            <person name="Lundell T."/>
            <person name="Morin E."/>
            <person name="Murat C."/>
            <person name="Riley R."/>
            <person name="Ohm R."/>
            <person name="Sun H."/>
            <person name="Tunlid A."/>
            <person name="Henrissat B."/>
            <person name="Grigoriev I.V."/>
            <person name="Hibbett D.S."/>
            <person name="Martin F."/>
        </authorList>
    </citation>
    <scope>NUCLEOTIDE SEQUENCE [LARGE SCALE GENOMIC DNA]</scope>
    <source>
        <strain evidence="2">UH-Slu-Lm8-n1</strain>
    </source>
</reference>
<dbReference type="AlphaFoldDB" id="A0A0D0ANM1"/>
<name>A0A0D0ANM1_9AGAM</name>
<reference evidence="1 2" key="1">
    <citation type="submission" date="2014-04" db="EMBL/GenBank/DDBJ databases">
        <authorList>
            <consortium name="DOE Joint Genome Institute"/>
            <person name="Kuo A."/>
            <person name="Ruytinx J."/>
            <person name="Rineau F."/>
            <person name="Colpaert J."/>
            <person name="Kohler A."/>
            <person name="Nagy L.G."/>
            <person name="Floudas D."/>
            <person name="Copeland A."/>
            <person name="Barry K.W."/>
            <person name="Cichocki N."/>
            <person name="Veneault-Fourrey C."/>
            <person name="LaButti K."/>
            <person name="Lindquist E.A."/>
            <person name="Lipzen A."/>
            <person name="Lundell T."/>
            <person name="Morin E."/>
            <person name="Murat C."/>
            <person name="Sun H."/>
            <person name="Tunlid A."/>
            <person name="Henrissat B."/>
            <person name="Grigoriev I.V."/>
            <person name="Hibbett D.S."/>
            <person name="Martin F."/>
            <person name="Nordberg H.P."/>
            <person name="Cantor M.N."/>
            <person name="Hua S.X."/>
        </authorList>
    </citation>
    <scope>NUCLEOTIDE SEQUENCE [LARGE SCALE GENOMIC DNA]</scope>
    <source>
        <strain evidence="1 2">UH-Slu-Lm8-n1</strain>
    </source>
</reference>
<evidence type="ECO:0000313" key="2">
    <source>
        <dbReference type="Proteomes" id="UP000054485"/>
    </source>
</evidence>
<gene>
    <name evidence="1" type="ORF">CY34DRAFT_108147</name>
</gene>
<accession>A0A0D0ANM1</accession>
<dbReference type="OrthoDB" id="2621654at2759"/>
<sequence length="147" mass="16841">MASSWSTPTKRPKPDKVTKLHGYTNVILDYCLSYLMYGSDTDGVQRSSLKEMNDALLVNTHLTYEERLVKARTYNHQAQFLSTKLQILFNRENRSDYNVWALRYGVLHEQGYGARTAAADEAALVDPHLVTIDPKTFVISRRPSIFK</sequence>
<proteinExistence type="predicted"/>
<dbReference type="InParanoid" id="A0A0D0ANM1"/>
<protein>
    <submittedName>
        <fullName evidence="1">Uncharacterized protein</fullName>
    </submittedName>
</protein>
<dbReference type="EMBL" id="KN835336">
    <property type="protein sequence ID" value="KIK39584.1"/>
    <property type="molecule type" value="Genomic_DNA"/>
</dbReference>
<evidence type="ECO:0000313" key="1">
    <source>
        <dbReference type="EMBL" id="KIK39584.1"/>
    </source>
</evidence>
<dbReference type="Proteomes" id="UP000054485">
    <property type="component" value="Unassembled WGS sequence"/>
</dbReference>
<dbReference type="HOGENOM" id="CLU_1769327_0_0_1"/>
<keyword evidence="2" id="KW-1185">Reference proteome</keyword>